<organism evidence="1 2">
    <name type="scientific">Bifidobacterium erythrocebi</name>
    <dbReference type="NCBI Taxonomy" id="2675325"/>
    <lineage>
        <taxon>Bacteria</taxon>
        <taxon>Bacillati</taxon>
        <taxon>Actinomycetota</taxon>
        <taxon>Actinomycetes</taxon>
        <taxon>Bifidobacteriales</taxon>
        <taxon>Bifidobacteriaceae</taxon>
        <taxon>Bifidobacterium</taxon>
    </lineage>
</organism>
<dbReference type="AlphaFoldDB" id="A0A7Y0ETT4"/>
<reference evidence="1 2" key="1">
    <citation type="submission" date="2020-02" db="EMBL/GenBank/DDBJ databases">
        <title>Characterization of phylogenetic diversity of novel bifidobacterial species isolated in Czech ZOOs.</title>
        <authorList>
            <person name="Lugli G.A."/>
            <person name="Vera N.B."/>
            <person name="Ventura M."/>
        </authorList>
    </citation>
    <scope>NUCLEOTIDE SEQUENCE [LARGE SCALE GENOMIC DNA]</scope>
    <source>
        <strain evidence="1 2">DSM 109960</strain>
    </source>
</reference>
<protein>
    <submittedName>
        <fullName evidence="1">Phage protein</fullName>
    </submittedName>
</protein>
<accession>A0A7Y0ETT4</accession>
<dbReference type="EMBL" id="JAAIIF010000008">
    <property type="protein sequence ID" value="NMM96290.1"/>
    <property type="molecule type" value="Genomic_DNA"/>
</dbReference>
<proteinExistence type="predicted"/>
<gene>
    <name evidence="1" type="ORF">G1C98_1026</name>
</gene>
<sequence>MIRGMTVTIIGRTQSGLDPGGDPIWTETEERVDGVLIQDGTQANGTASTSPEGISVDRTIHMPRSWPYHSLRGSRIRLPDGVEYTVIGDPLPYDGGLAPTRWNLTVQLHDERG</sequence>
<comment type="caution">
    <text evidence="1">The sequence shown here is derived from an EMBL/GenBank/DDBJ whole genome shotgun (WGS) entry which is preliminary data.</text>
</comment>
<evidence type="ECO:0000313" key="1">
    <source>
        <dbReference type="EMBL" id="NMM96290.1"/>
    </source>
</evidence>
<name>A0A7Y0ETT4_9BIFI</name>
<dbReference type="Proteomes" id="UP000529710">
    <property type="component" value="Unassembled WGS sequence"/>
</dbReference>
<keyword evidence="2" id="KW-1185">Reference proteome</keyword>
<evidence type="ECO:0000313" key="2">
    <source>
        <dbReference type="Proteomes" id="UP000529710"/>
    </source>
</evidence>